<dbReference type="EMBL" id="BSYI01000001">
    <property type="protein sequence ID" value="GMG80880.1"/>
    <property type="molecule type" value="Genomic_DNA"/>
</dbReference>
<dbReference type="Gene3D" id="3.90.1300.10">
    <property type="entry name" value="Amidase signature (AS) domain"/>
    <property type="match status" value="1"/>
</dbReference>
<dbReference type="InterPro" id="IPR036928">
    <property type="entry name" value="AS_sf"/>
</dbReference>
<sequence length="445" mass="45917">MTDWRGETAAAQGRAIAEGRLDPRDLTESYLEAIAADPEHPLIYARLTPDRARDEAAAAAARVGEGRPAGPLDGVPVSWKDNIDTAHVATEAGTRLLAGRAPGRDAEVLTHATAAGLVCLGKTHLSELAFSGLGVNPMTATPPNALAPERAPGGSSSGAAVSTVRRLASAGIGSDTGGSVRIPAAWNGLVGLKTTAGLLSGEGVVPLAASLDTVGPLARTVEDAGLLLAALSGAPFAPLPEPARPAGLQVAETVVLEGCDPEPLAAFEAAIERLAQAGIAPLRGPCPEFAETFEVAGRLSPIVTAEAWTTWAETIEAAPGVMYPPIEARFRSGKAVDPAKDAEARAEFARIGRALAARIASAGPIAMPSVACLPPEVARLEADEAYYTERNLLALRNTRIANLLGLSAITLPLPETHCGLMLFEGPHQERRLVAWARALEPLLAA</sequence>
<dbReference type="PANTHER" id="PTHR11895:SF176">
    <property type="entry name" value="AMIDASE AMID-RELATED"/>
    <property type="match status" value="1"/>
</dbReference>
<organism evidence="3 4">
    <name type="scientific">Paralimibaculum aggregatum</name>
    <dbReference type="NCBI Taxonomy" id="3036245"/>
    <lineage>
        <taxon>Bacteria</taxon>
        <taxon>Pseudomonadati</taxon>
        <taxon>Pseudomonadota</taxon>
        <taxon>Alphaproteobacteria</taxon>
        <taxon>Rhodobacterales</taxon>
        <taxon>Paracoccaceae</taxon>
        <taxon>Paralimibaculum</taxon>
    </lineage>
</organism>
<evidence type="ECO:0000259" key="2">
    <source>
        <dbReference type="Pfam" id="PF01425"/>
    </source>
</evidence>
<reference evidence="3 4" key="1">
    <citation type="submission" date="2023-04" db="EMBL/GenBank/DDBJ databases">
        <title>Marinoamorphus aggregata gen. nov., sp. Nov., isolate from tissue of brittle star Ophioplocus japonicus.</title>
        <authorList>
            <person name="Kawano K."/>
            <person name="Sawayama S."/>
            <person name="Nakagawa S."/>
        </authorList>
    </citation>
    <scope>NUCLEOTIDE SEQUENCE [LARGE SCALE GENOMIC DNA]</scope>
    <source>
        <strain evidence="3 4">NKW23</strain>
    </source>
</reference>
<feature type="compositionally biased region" description="Low complexity" evidence="1">
    <location>
        <begin position="57"/>
        <end position="71"/>
    </location>
</feature>
<dbReference type="InterPro" id="IPR000120">
    <property type="entry name" value="Amidase"/>
</dbReference>
<evidence type="ECO:0000313" key="3">
    <source>
        <dbReference type="EMBL" id="GMG80880.1"/>
    </source>
</evidence>
<name>A0ABQ6LBU9_9RHOB</name>
<feature type="domain" description="Amidase" evidence="2">
    <location>
        <begin position="25"/>
        <end position="419"/>
    </location>
</feature>
<gene>
    <name evidence="3" type="ORF">LNKW23_00920</name>
</gene>
<comment type="caution">
    <text evidence="3">The sequence shown here is derived from an EMBL/GenBank/DDBJ whole genome shotgun (WGS) entry which is preliminary data.</text>
</comment>
<dbReference type="Pfam" id="PF01425">
    <property type="entry name" value="Amidase"/>
    <property type="match status" value="1"/>
</dbReference>
<protein>
    <submittedName>
        <fullName evidence="3">Amidase family protein</fullName>
    </submittedName>
</protein>
<dbReference type="RefSeq" id="WP_285669506.1">
    <property type="nucleotide sequence ID" value="NZ_BSYI01000001.1"/>
</dbReference>
<feature type="region of interest" description="Disordered" evidence="1">
    <location>
        <begin position="56"/>
        <end position="77"/>
    </location>
</feature>
<evidence type="ECO:0000256" key="1">
    <source>
        <dbReference type="SAM" id="MobiDB-lite"/>
    </source>
</evidence>
<proteinExistence type="predicted"/>
<dbReference type="Proteomes" id="UP001239909">
    <property type="component" value="Unassembled WGS sequence"/>
</dbReference>
<dbReference type="InterPro" id="IPR023631">
    <property type="entry name" value="Amidase_dom"/>
</dbReference>
<keyword evidence="4" id="KW-1185">Reference proteome</keyword>
<evidence type="ECO:0000313" key="4">
    <source>
        <dbReference type="Proteomes" id="UP001239909"/>
    </source>
</evidence>
<dbReference type="SUPFAM" id="SSF75304">
    <property type="entry name" value="Amidase signature (AS) enzymes"/>
    <property type="match status" value="1"/>
</dbReference>
<accession>A0ABQ6LBU9</accession>
<dbReference type="PANTHER" id="PTHR11895">
    <property type="entry name" value="TRANSAMIDASE"/>
    <property type="match status" value="1"/>
</dbReference>